<keyword evidence="1" id="KW-0472">Membrane</keyword>
<sequence length="265" mass="30184">MVLLNLYKSRESHNCSINYRYGQSCFYRGFHVFILFLVFFIFLFCDPALAGIKHISMHDVSSVEIKMLSVKLNLVEGDKSNSRLLVTLSNKQKEEVIIKHKIINHFMLEALVDPRLDLEGAKINVYESKSGHWDKIYSTGFSQSSHNQTISVNTTHSDIVDNQAIKTSRMGVVASEVGRSGSVCYLRFDESETLWSIAKQYKNDWGTSIYGAVLAIYKNNLTKFKNQNINRLVRGANLTCPSDKLILTINETGLAREKFNRLSKQ</sequence>
<reference evidence="2 3" key="1">
    <citation type="submission" date="2019-07" db="EMBL/GenBank/DDBJ databases">
        <title>Shewanella sp. YLB-06 whole genomic sequence.</title>
        <authorList>
            <person name="Yu L."/>
        </authorList>
    </citation>
    <scope>NUCLEOTIDE SEQUENCE [LARGE SCALE GENOMIC DNA]</scope>
    <source>
        <strain evidence="2 3">YLB-06</strain>
    </source>
</reference>
<keyword evidence="3" id="KW-1185">Reference proteome</keyword>
<dbReference type="Proteomes" id="UP000315947">
    <property type="component" value="Chromosome"/>
</dbReference>
<evidence type="ECO:0000256" key="1">
    <source>
        <dbReference type="SAM" id="Phobius"/>
    </source>
</evidence>
<dbReference type="InterPro" id="IPR020012">
    <property type="entry name" value="LysM_FimV"/>
</dbReference>
<feature type="transmembrane region" description="Helical" evidence="1">
    <location>
        <begin position="30"/>
        <end position="52"/>
    </location>
</feature>
<keyword evidence="1" id="KW-0812">Transmembrane</keyword>
<organism evidence="2 3">
    <name type="scientific">Shewanella psychropiezotolerans</name>
    <dbReference type="NCBI Taxonomy" id="2593655"/>
    <lineage>
        <taxon>Bacteria</taxon>
        <taxon>Pseudomonadati</taxon>
        <taxon>Pseudomonadota</taxon>
        <taxon>Gammaproteobacteria</taxon>
        <taxon>Alteromonadales</taxon>
        <taxon>Shewanellaceae</taxon>
        <taxon>Shewanella</taxon>
    </lineage>
</organism>
<evidence type="ECO:0008006" key="4">
    <source>
        <dbReference type="Google" id="ProtNLM"/>
    </source>
</evidence>
<name>A0ABX5WVW0_9GAMM</name>
<dbReference type="NCBIfam" id="TIGR03505">
    <property type="entry name" value="FimV_core"/>
    <property type="match status" value="1"/>
</dbReference>
<proteinExistence type="predicted"/>
<evidence type="ECO:0000313" key="3">
    <source>
        <dbReference type="Proteomes" id="UP000315947"/>
    </source>
</evidence>
<evidence type="ECO:0000313" key="2">
    <source>
        <dbReference type="EMBL" id="QDO83234.1"/>
    </source>
</evidence>
<accession>A0ABX5WVW0</accession>
<dbReference type="RefSeq" id="WP_144045613.1">
    <property type="nucleotide sequence ID" value="NZ_CP041614.1"/>
</dbReference>
<protein>
    <recommendedName>
        <fullName evidence="4">LysM domain-containing protein</fullName>
    </recommendedName>
</protein>
<keyword evidence="1" id="KW-1133">Transmembrane helix</keyword>
<gene>
    <name evidence="2" type="ORF">FM037_08325</name>
</gene>
<dbReference type="EMBL" id="CP041614">
    <property type="protein sequence ID" value="QDO83234.1"/>
    <property type="molecule type" value="Genomic_DNA"/>
</dbReference>